<feature type="domain" description="Peptidase S8/S53" evidence="10">
    <location>
        <begin position="67"/>
        <end position="310"/>
    </location>
</feature>
<evidence type="ECO:0000256" key="7">
    <source>
        <dbReference type="ARBA" id="ARBA00023619"/>
    </source>
</evidence>
<keyword evidence="9" id="KW-0732">Signal</keyword>
<evidence type="ECO:0000256" key="1">
    <source>
        <dbReference type="ARBA" id="ARBA00011073"/>
    </source>
</evidence>
<keyword evidence="12" id="KW-1185">Reference proteome</keyword>
<feature type="active site" description="Charge relay system" evidence="8">
    <location>
        <position position="73"/>
    </location>
</feature>
<accession>C5KBA6</accession>
<dbReference type="PANTHER" id="PTHR43399:SF4">
    <property type="entry name" value="CELL WALL-ASSOCIATED PROTEASE"/>
    <property type="match status" value="1"/>
</dbReference>
<evidence type="ECO:0000256" key="9">
    <source>
        <dbReference type="SAM" id="SignalP"/>
    </source>
</evidence>
<evidence type="ECO:0000313" key="12">
    <source>
        <dbReference type="Proteomes" id="UP000007800"/>
    </source>
</evidence>
<evidence type="ECO:0000259" key="10">
    <source>
        <dbReference type="Pfam" id="PF00082"/>
    </source>
</evidence>
<dbReference type="EC" id="3.4.21.62" evidence="7"/>
<protein>
    <recommendedName>
        <fullName evidence="7">subtilisin</fullName>
        <ecNumber evidence="7">3.4.21.62</ecNumber>
    </recommendedName>
</protein>
<dbReference type="InParanoid" id="C5KBA6"/>
<evidence type="ECO:0000256" key="2">
    <source>
        <dbReference type="ARBA" id="ARBA00022670"/>
    </source>
</evidence>
<dbReference type="SUPFAM" id="SSF52743">
    <property type="entry name" value="Subtilisin-like"/>
    <property type="match status" value="1"/>
</dbReference>
<proteinExistence type="inferred from homology"/>
<dbReference type="GeneID" id="9049238"/>
<keyword evidence="3 8" id="KW-0378">Hydrolase</keyword>
<dbReference type="Gene3D" id="3.40.50.200">
    <property type="entry name" value="Peptidase S8/S53 domain"/>
    <property type="match status" value="1"/>
</dbReference>
<dbReference type="InterPro" id="IPR015500">
    <property type="entry name" value="Peptidase_S8_subtilisin-rel"/>
</dbReference>
<dbReference type="InterPro" id="IPR051048">
    <property type="entry name" value="Peptidase_S8/S53_subtilisin"/>
</dbReference>
<gene>
    <name evidence="11" type="ORF">Pmar_PMAR005343</name>
</gene>
<evidence type="ECO:0000256" key="3">
    <source>
        <dbReference type="ARBA" id="ARBA00022801"/>
    </source>
</evidence>
<feature type="signal peptide" evidence="9">
    <location>
        <begin position="1"/>
        <end position="17"/>
    </location>
</feature>
<keyword evidence="5" id="KW-0865">Zymogen</keyword>
<dbReference type="AlphaFoldDB" id="C5KBA6"/>
<dbReference type="Pfam" id="PF00082">
    <property type="entry name" value="Peptidase_S8"/>
    <property type="match status" value="1"/>
</dbReference>
<evidence type="ECO:0000256" key="6">
    <source>
        <dbReference type="ARBA" id="ARBA00023529"/>
    </source>
</evidence>
<dbReference type="InterPro" id="IPR036852">
    <property type="entry name" value="Peptidase_S8/S53_dom_sf"/>
</dbReference>
<comment type="catalytic activity">
    <reaction evidence="6">
        <text>Hydrolysis of proteins with broad specificity for peptide bonds, and a preference for a large uncharged residue in P1. Hydrolyzes peptide amides.</text>
        <dbReference type="EC" id="3.4.21.62"/>
    </reaction>
</comment>
<feature type="active site" description="Charge relay system" evidence="8">
    <location>
        <position position="106"/>
    </location>
</feature>
<dbReference type="GO" id="GO:0004252">
    <property type="term" value="F:serine-type endopeptidase activity"/>
    <property type="evidence" value="ECO:0007669"/>
    <property type="project" value="UniProtKB-UniRule"/>
</dbReference>
<keyword evidence="4 8" id="KW-0720">Serine protease</keyword>
<evidence type="ECO:0000256" key="4">
    <source>
        <dbReference type="ARBA" id="ARBA00022825"/>
    </source>
</evidence>
<comment type="similarity">
    <text evidence="1 8">Belongs to the peptidase S8 family.</text>
</comment>
<dbReference type="InterPro" id="IPR023827">
    <property type="entry name" value="Peptidase_S8_Asp-AS"/>
</dbReference>
<dbReference type="PRINTS" id="PR00723">
    <property type="entry name" value="SUBTILISIN"/>
</dbReference>
<dbReference type="RefSeq" id="XP_002786636.1">
    <property type="nucleotide sequence ID" value="XM_002786590.1"/>
</dbReference>
<dbReference type="PROSITE" id="PS51892">
    <property type="entry name" value="SUBTILASE"/>
    <property type="match status" value="1"/>
</dbReference>
<sequence length="335" mass="35990">MTIFYFIPFGLVYVIAAVVGSDHFRGLDPLNGSPNDEYYPQQKAYLEAISVPKAWDILDSTSKRTPVTIAVIDDGVQADHPDLQGTVIKGYNVIDKNTDTHPRGPHGTMMAGIAGAIRNNKIGIAGIADHLRILPIYIGVKPALDPGVAAFEYLIAKRSDVRVILFSLGFKINYPPLLHKILEAVSAGMLVVVPAGNAHLDLDTAEYYPCSLNEPYMDGVICAAATNGTKMQLDDESNFGSPVDIAAPGYRLLTTAPNGEYVKITGTSGAAAIIAGVAGMLYSLEASQHTKLTPGYIRSIIKKTATAGVMDNKRKKFLTFGRVNAEAAVREILKK</sequence>
<feature type="active site" description="Charge relay system" evidence="8">
    <location>
        <position position="268"/>
    </location>
</feature>
<dbReference type="EMBL" id="GG671811">
    <property type="protein sequence ID" value="EER18432.1"/>
    <property type="molecule type" value="Genomic_DNA"/>
</dbReference>
<dbReference type="GO" id="GO:0006508">
    <property type="term" value="P:proteolysis"/>
    <property type="evidence" value="ECO:0007669"/>
    <property type="project" value="UniProtKB-KW"/>
</dbReference>
<evidence type="ECO:0000256" key="5">
    <source>
        <dbReference type="ARBA" id="ARBA00023145"/>
    </source>
</evidence>
<dbReference type="PANTHER" id="PTHR43399">
    <property type="entry name" value="SUBTILISIN-RELATED"/>
    <property type="match status" value="1"/>
</dbReference>
<organism evidence="12">
    <name type="scientific">Perkinsus marinus (strain ATCC 50983 / TXsc)</name>
    <dbReference type="NCBI Taxonomy" id="423536"/>
    <lineage>
        <taxon>Eukaryota</taxon>
        <taxon>Sar</taxon>
        <taxon>Alveolata</taxon>
        <taxon>Perkinsozoa</taxon>
        <taxon>Perkinsea</taxon>
        <taxon>Perkinsida</taxon>
        <taxon>Perkinsidae</taxon>
        <taxon>Perkinsus</taxon>
    </lineage>
</organism>
<reference evidence="11 12" key="1">
    <citation type="submission" date="2008-07" db="EMBL/GenBank/DDBJ databases">
        <authorList>
            <person name="El-Sayed N."/>
            <person name="Caler E."/>
            <person name="Inman J."/>
            <person name="Amedeo P."/>
            <person name="Hass B."/>
            <person name="Wortman J."/>
        </authorList>
    </citation>
    <scope>NUCLEOTIDE SEQUENCE [LARGE SCALE GENOMIC DNA]</scope>
    <source>
        <strain evidence="12">ATCC 50983 / TXsc</strain>
    </source>
</reference>
<dbReference type="OrthoDB" id="531541at2759"/>
<dbReference type="PROSITE" id="PS00136">
    <property type="entry name" value="SUBTILASE_ASP"/>
    <property type="match status" value="1"/>
</dbReference>
<dbReference type="InterPro" id="IPR000209">
    <property type="entry name" value="Peptidase_S8/S53_dom"/>
</dbReference>
<evidence type="ECO:0000256" key="8">
    <source>
        <dbReference type="PROSITE-ProRule" id="PRU01240"/>
    </source>
</evidence>
<name>C5KBA6_PERM5</name>
<keyword evidence="2 8" id="KW-0645">Protease</keyword>
<dbReference type="Proteomes" id="UP000007800">
    <property type="component" value="Unassembled WGS sequence"/>
</dbReference>
<evidence type="ECO:0000313" key="11">
    <source>
        <dbReference type="EMBL" id="EER18432.1"/>
    </source>
</evidence>
<feature type="chain" id="PRO_5002952616" description="subtilisin" evidence="9">
    <location>
        <begin position="18"/>
        <end position="335"/>
    </location>
</feature>